<evidence type="ECO:0000313" key="2">
    <source>
        <dbReference type="EnsemblProtists" id="HpaP801772"/>
    </source>
</evidence>
<feature type="region of interest" description="Disordered" evidence="1">
    <location>
        <begin position="272"/>
        <end position="296"/>
    </location>
</feature>
<dbReference type="SUPFAM" id="SSF53098">
    <property type="entry name" value="Ribonuclease H-like"/>
    <property type="match status" value="1"/>
</dbReference>
<reference evidence="3" key="1">
    <citation type="journal article" date="2010" name="Science">
        <title>Signatures of adaptation to obligate biotrophy in the Hyaloperonospora arabidopsidis genome.</title>
        <authorList>
            <person name="Baxter L."/>
            <person name="Tripathy S."/>
            <person name="Ishaque N."/>
            <person name="Boot N."/>
            <person name="Cabral A."/>
            <person name="Kemen E."/>
            <person name="Thines M."/>
            <person name="Ah-Fong A."/>
            <person name="Anderson R."/>
            <person name="Badejoko W."/>
            <person name="Bittner-Eddy P."/>
            <person name="Boore J.L."/>
            <person name="Chibucos M.C."/>
            <person name="Coates M."/>
            <person name="Dehal P."/>
            <person name="Delehaunty K."/>
            <person name="Dong S."/>
            <person name="Downton P."/>
            <person name="Dumas B."/>
            <person name="Fabro G."/>
            <person name="Fronick C."/>
            <person name="Fuerstenberg S.I."/>
            <person name="Fulton L."/>
            <person name="Gaulin E."/>
            <person name="Govers F."/>
            <person name="Hughes L."/>
            <person name="Humphray S."/>
            <person name="Jiang R.H."/>
            <person name="Judelson H."/>
            <person name="Kamoun S."/>
            <person name="Kyung K."/>
            <person name="Meijer H."/>
            <person name="Minx P."/>
            <person name="Morris P."/>
            <person name="Nelson J."/>
            <person name="Phuntumart V."/>
            <person name="Qutob D."/>
            <person name="Rehmany A."/>
            <person name="Rougon-Cardoso A."/>
            <person name="Ryden P."/>
            <person name="Torto-Alalibo T."/>
            <person name="Studholme D."/>
            <person name="Wang Y."/>
            <person name="Win J."/>
            <person name="Wood J."/>
            <person name="Clifton S.W."/>
            <person name="Rogers J."/>
            <person name="Van den Ackerveken G."/>
            <person name="Jones J.D."/>
            <person name="McDowell J.M."/>
            <person name="Beynon J."/>
            <person name="Tyler B.M."/>
        </authorList>
    </citation>
    <scope>NUCLEOTIDE SEQUENCE [LARGE SCALE GENOMIC DNA]</scope>
    <source>
        <strain evidence="3">Emoy2</strain>
    </source>
</reference>
<name>M4B671_HYAAE</name>
<organism evidence="2 3">
    <name type="scientific">Hyaloperonospora arabidopsidis (strain Emoy2)</name>
    <name type="common">Downy mildew agent</name>
    <name type="synonym">Peronospora arabidopsidis</name>
    <dbReference type="NCBI Taxonomy" id="559515"/>
    <lineage>
        <taxon>Eukaryota</taxon>
        <taxon>Sar</taxon>
        <taxon>Stramenopiles</taxon>
        <taxon>Oomycota</taxon>
        <taxon>Peronosporomycetes</taxon>
        <taxon>Peronosporales</taxon>
        <taxon>Peronosporaceae</taxon>
        <taxon>Hyaloperonospora</taxon>
    </lineage>
</organism>
<dbReference type="eggNOG" id="ENOG502T0ZD">
    <property type="taxonomic scope" value="Eukaryota"/>
</dbReference>
<proteinExistence type="predicted"/>
<evidence type="ECO:0008006" key="4">
    <source>
        <dbReference type="Google" id="ProtNLM"/>
    </source>
</evidence>
<keyword evidence="3" id="KW-1185">Reference proteome</keyword>
<protein>
    <recommendedName>
        <fullName evidence="4">HAT C-terminal dimerisation domain-containing protein</fullName>
    </recommendedName>
</protein>
<dbReference type="AlphaFoldDB" id="M4B671"/>
<evidence type="ECO:0000313" key="3">
    <source>
        <dbReference type="Proteomes" id="UP000011713"/>
    </source>
</evidence>
<sequence length="296" mass="33311">MQADLFWEGVALSADLFDPLCKCISVLESDSAAMGTAYARFLYILDHLNGVISEYDGQREHAIQSLLYRWKLVYSPVYASAFFRNPFYSKLRLNLTHHYGALFVELGMGNLRVQCHTALALMARRHDDLDGAELLCQFLDFCVHQEAVFKEKVAISTYQPRIIWSQIGERWPLLTLVLGRMYCGTGSSAGVERQHKTSKRVRTSVHNRTGSSKVKRQVAVAYNSATSRRVLPPKRQSFENLIAALRNRAAQVDTGLIDKELLLAVRRQHGDGGADDLEGDIDPVDLLPFAQQQPGR</sequence>
<evidence type="ECO:0000256" key="1">
    <source>
        <dbReference type="SAM" id="MobiDB-lite"/>
    </source>
</evidence>
<dbReference type="Proteomes" id="UP000011713">
    <property type="component" value="Unassembled WGS sequence"/>
</dbReference>
<accession>M4B671</accession>
<dbReference type="HOGENOM" id="CLU_941510_0_0_1"/>
<reference evidence="2" key="2">
    <citation type="submission" date="2015-06" db="UniProtKB">
        <authorList>
            <consortium name="EnsemblProtists"/>
        </authorList>
    </citation>
    <scope>IDENTIFICATION</scope>
    <source>
        <strain evidence="2">Emoy2</strain>
    </source>
</reference>
<feature type="compositionally biased region" description="Acidic residues" evidence="1">
    <location>
        <begin position="273"/>
        <end position="283"/>
    </location>
</feature>
<dbReference type="EnsemblProtists" id="HpaT801772">
    <property type="protein sequence ID" value="HpaP801772"/>
    <property type="gene ID" value="HpaG801772"/>
</dbReference>
<dbReference type="InterPro" id="IPR012337">
    <property type="entry name" value="RNaseH-like_sf"/>
</dbReference>
<dbReference type="InParanoid" id="M4B671"/>
<dbReference type="VEuPathDB" id="FungiDB:HpaG801772"/>
<dbReference type="EMBL" id="JH598543">
    <property type="status" value="NOT_ANNOTATED_CDS"/>
    <property type="molecule type" value="Genomic_DNA"/>
</dbReference>